<feature type="compositionally biased region" description="Polar residues" evidence="1">
    <location>
        <begin position="83"/>
        <end position="99"/>
    </location>
</feature>
<accession>A0A2T9YVM6</accession>
<evidence type="ECO:0000313" key="2">
    <source>
        <dbReference type="EMBL" id="PVU96387.1"/>
    </source>
</evidence>
<proteinExistence type="predicted"/>
<organism evidence="2 3">
    <name type="scientific">Furculomyces boomerangus</name>
    <dbReference type="NCBI Taxonomy" id="61424"/>
    <lineage>
        <taxon>Eukaryota</taxon>
        <taxon>Fungi</taxon>
        <taxon>Fungi incertae sedis</taxon>
        <taxon>Zoopagomycota</taxon>
        <taxon>Kickxellomycotina</taxon>
        <taxon>Harpellomycetes</taxon>
        <taxon>Harpellales</taxon>
        <taxon>Harpellaceae</taxon>
        <taxon>Furculomyces</taxon>
    </lineage>
</organism>
<feature type="compositionally biased region" description="Low complexity" evidence="1">
    <location>
        <begin position="54"/>
        <end position="66"/>
    </location>
</feature>
<dbReference type="Proteomes" id="UP000245699">
    <property type="component" value="Unassembled WGS sequence"/>
</dbReference>
<gene>
    <name evidence="2" type="ORF">BB559_002399</name>
</gene>
<reference evidence="2 3" key="1">
    <citation type="journal article" date="2018" name="MBio">
        <title>Comparative Genomics Reveals the Core Gene Toolbox for the Fungus-Insect Symbiosis.</title>
        <authorList>
            <person name="Wang Y."/>
            <person name="Stata M."/>
            <person name="Wang W."/>
            <person name="Stajich J.E."/>
            <person name="White M.M."/>
            <person name="Moncalvo J.M."/>
        </authorList>
    </citation>
    <scope>NUCLEOTIDE SEQUENCE [LARGE SCALE GENOMIC DNA]</scope>
    <source>
        <strain evidence="2 3">AUS-77-4</strain>
    </source>
</reference>
<protein>
    <submittedName>
        <fullName evidence="2">Uncharacterized protein</fullName>
    </submittedName>
</protein>
<feature type="compositionally biased region" description="Low complexity" evidence="1">
    <location>
        <begin position="119"/>
        <end position="139"/>
    </location>
</feature>
<evidence type="ECO:0000256" key="1">
    <source>
        <dbReference type="SAM" id="MobiDB-lite"/>
    </source>
</evidence>
<dbReference type="EMBL" id="MBFT01000148">
    <property type="protein sequence ID" value="PVU96387.1"/>
    <property type="molecule type" value="Genomic_DNA"/>
</dbReference>
<keyword evidence="3" id="KW-1185">Reference proteome</keyword>
<comment type="caution">
    <text evidence="2">The sequence shown here is derived from an EMBL/GenBank/DDBJ whole genome shotgun (WGS) entry which is preliminary data.</text>
</comment>
<sequence>MERVLRYTSRHGYDHNMEAPRNSFFIPDPLPKPKRKTKSAPGRSSRSLSYLFDTASSVATPPASVAAPPPSSRVHVDIRPKKTNPSTSHQKVYNPNNDSDFLPDPKARKNPAVSKKPNTAASKPTSSKSAASKSTTSRHSVFKKSVSKSSENF</sequence>
<feature type="compositionally biased region" description="Basic and acidic residues" evidence="1">
    <location>
        <begin position="1"/>
        <end position="18"/>
    </location>
</feature>
<name>A0A2T9YVM6_9FUNG</name>
<evidence type="ECO:0000313" key="3">
    <source>
        <dbReference type="Proteomes" id="UP000245699"/>
    </source>
</evidence>
<feature type="region of interest" description="Disordered" evidence="1">
    <location>
        <begin position="1"/>
        <end position="153"/>
    </location>
</feature>
<dbReference type="AlphaFoldDB" id="A0A2T9YVM6"/>